<keyword evidence="5" id="KW-0472">Membrane</keyword>
<dbReference type="PIRSF" id="PIRSF026649">
    <property type="entry name" value="MsbB"/>
    <property type="match status" value="1"/>
</dbReference>
<dbReference type="PANTHER" id="PTHR30606:SF9">
    <property type="entry name" value="LIPID A BIOSYNTHESIS LAUROYLTRANSFERASE"/>
    <property type="match status" value="1"/>
</dbReference>
<keyword evidence="4 7" id="KW-0808">Transferase</keyword>
<dbReference type="GO" id="GO:0009247">
    <property type="term" value="P:glycolipid biosynthetic process"/>
    <property type="evidence" value="ECO:0007669"/>
    <property type="project" value="UniProtKB-ARBA"/>
</dbReference>
<reference evidence="8" key="1">
    <citation type="submission" date="2017-01" db="EMBL/GenBank/DDBJ databases">
        <authorList>
            <person name="Varghese N."/>
            <person name="Submissions S."/>
        </authorList>
    </citation>
    <scope>NUCLEOTIDE SEQUENCE [LARGE SCALE GENOMIC DNA]</scope>
    <source>
        <strain evidence="8">ATCC 51758</strain>
    </source>
</reference>
<proteinExistence type="predicted"/>
<dbReference type="PANTHER" id="PTHR30606">
    <property type="entry name" value="LIPID A BIOSYNTHESIS LAUROYL ACYLTRANSFERASE"/>
    <property type="match status" value="1"/>
</dbReference>
<evidence type="ECO:0000256" key="5">
    <source>
        <dbReference type="ARBA" id="ARBA00023136"/>
    </source>
</evidence>
<dbReference type="Proteomes" id="UP000186819">
    <property type="component" value="Unassembled WGS sequence"/>
</dbReference>
<keyword evidence="6" id="KW-0012">Acyltransferase</keyword>
<dbReference type="GO" id="GO:0016746">
    <property type="term" value="F:acyltransferase activity"/>
    <property type="evidence" value="ECO:0007669"/>
    <property type="project" value="UniProtKB-KW"/>
</dbReference>
<dbReference type="CDD" id="cd07984">
    <property type="entry name" value="LPLAT_LABLAT-like"/>
    <property type="match status" value="1"/>
</dbReference>
<evidence type="ECO:0000256" key="4">
    <source>
        <dbReference type="ARBA" id="ARBA00022679"/>
    </source>
</evidence>
<dbReference type="GO" id="GO:0005886">
    <property type="term" value="C:plasma membrane"/>
    <property type="evidence" value="ECO:0007669"/>
    <property type="project" value="UniProtKB-SubCell"/>
</dbReference>
<comment type="subcellular location">
    <subcellularLocation>
        <location evidence="1">Cell inner membrane</location>
    </subcellularLocation>
</comment>
<evidence type="ECO:0000256" key="6">
    <source>
        <dbReference type="ARBA" id="ARBA00023315"/>
    </source>
</evidence>
<protein>
    <submittedName>
        <fullName evidence="7">KDO2-lipid IV(A) lauroyltransferase</fullName>
    </submittedName>
</protein>
<dbReference type="STRING" id="34027.SAMN05421829_11357"/>
<sequence length="295" mass="33696">MMARVASWIAVALFWLLHWLPLGAQARIGAAVGELLYRFAGRRRHIVNVNLRLCFPAMDEVERARIARAHFRALGRSMLERGLLWWASEERLKGMIRLEGREHVDALIAAGRPVLLLAPHFLGLDMGGARFAMEFDSVSVYARQNNPVFDHWLFHGRSRFGDQLLLSRQDGVRGTVKAMKAGRPFYYLPDMDYGREDSIFVPFFGVPAATITGLSRLSRLARAAVVPVVTEMLPGGKGYVTRLGEPWANFPTDDVEGDTLRMNQWIESVVRTMPEQYYWVHRRFKTRPPGEKRPY</sequence>
<dbReference type="Pfam" id="PF03279">
    <property type="entry name" value="Lip_A_acyltrans"/>
    <property type="match status" value="1"/>
</dbReference>
<gene>
    <name evidence="7" type="ORF">SAMN05421829_11357</name>
</gene>
<evidence type="ECO:0000256" key="3">
    <source>
        <dbReference type="ARBA" id="ARBA00022519"/>
    </source>
</evidence>
<evidence type="ECO:0000313" key="8">
    <source>
        <dbReference type="Proteomes" id="UP000186819"/>
    </source>
</evidence>
<evidence type="ECO:0000256" key="2">
    <source>
        <dbReference type="ARBA" id="ARBA00022475"/>
    </source>
</evidence>
<evidence type="ECO:0000256" key="1">
    <source>
        <dbReference type="ARBA" id="ARBA00004533"/>
    </source>
</evidence>
<organism evidence="7 8">
    <name type="scientific">Aromatoleum tolulyticum</name>
    <dbReference type="NCBI Taxonomy" id="34027"/>
    <lineage>
        <taxon>Bacteria</taxon>
        <taxon>Pseudomonadati</taxon>
        <taxon>Pseudomonadota</taxon>
        <taxon>Betaproteobacteria</taxon>
        <taxon>Rhodocyclales</taxon>
        <taxon>Rhodocyclaceae</taxon>
        <taxon>Aromatoleum</taxon>
    </lineage>
</organism>
<name>A0A1N7A2N9_9RHOO</name>
<dbReference type="InterPro" id="IPR004960">
    <property type="entry name" value="LipA_acyltrans"/>
</dbReference>
<dbReference type="AlphaFoldDB" id="A0A1N7A2N9"/>
<keyword evidence="2" id="KW-1003">Cell membrane</keyword>
<evidence type="ECO:0000313" key="7">
    <source>
        <dbReference type="EMBL" id="SIR33318.1"/>
    </source>
</evidence>
<dbReference type="EMBL" id="FTMD01000013">
    <property type="protein sequence ID" value="SIR33318.1"/>
    <property type="molecule type" value="Genomic_DNA"/>
</dbReference>
<accession>A0A1N7A2N9</accession>
<keyword evidence="3" id="KW-0997">Cell inner membrane</keyword>
<keyword evidence="8" id="KW-1185">Reference proteome</keyword>